<gene>
    <name evidence="1" type="ORF">KIL84_022906</name>
</gene>
<protein>
    <submittedName>
        <fullName evidence="1">Uncharacterized protein</fullName>
    </submittedName>
</protein>
<organism evidence="1 2">
    <name type="scientific">Mauremys mutica</name>
    <name type="common">yellowpond turtle</name>
    <dbReference type="NCBI Taxonomy" id="74926"/>
    <lineage>
        <taxon>Eukaryota</taxon>
        <taxon>Metazoa</taxon>
        <taxon>Chordata</taxon>
        <taxon>Craniata</taxon>
        <taxon>Vertebrata</taxon>
        <taxon>Euteleostomi</taxon>
        <taxon>Archelosauria</taxon>
        <taxon>Testudinata</taxon>
        <taxon>Testudines</taxon>
        <taxon>Cryptodira</taxon>
        <taxon>Durocryptodira</taxon>
        <taxon>Testudinoidea</taxon>
        <taxon>Geoemydidae</taxon>
        <taxon>Geoemydinae</taxon>
        <taxon>Mauremys</taxon>
    </lineage>
</organism>
<accession>A0A9D3WQL8</accession>
<comment type="caution">
    <text evidence="1">The sequence shown here is derived from an EMBL/GenBank/DDBJ whole genome shotgun (WGS) entry which is preliminary data.</text>
</comment>
<sequence length="228" mass="26321">MSDIGHVIQEIGFGDIVVEVNICDASVNSHALRRKAYNNSVRIHRFMNEEMNCLKWIALGDSMNNDPPADEKRCILEKAQTCIEAFDHVKKAHRENRLEALNSLTDFLNSTQSLLTSLWTLRLPKEKNLFHYIVFSEQKCSRFLPTTDDYILIMHYMAIKQSLNKDRGKHQHICTKDKALTKYHLTTHFKTAVTAVTKQMCGMPPSSADSPQRRHHKAYGCRQNYCPR</sequence>
<dbReference type="Proteomes" id="UP000827986">
    <property type="component" value="Unassembled WGS sequence"/>
</dbReference>
<reference evidence="1" key="1">
    <citation type="submission" date="2021-09" db="EMBL/GenBank/DDBJ databases">
        <title>The genome of Mauremys mutica provides insights into the evolution of semi-aquatic lifestyle.</title>
        <authorList>
            <person name="Gong S."/>
            <person name="Gao Y."/>
        </authorList>
    </citation>
    <scope>NUCLEOTIDE SEQUENCE</scope>
    <source>
        <strain evidence="1">MM-2020</strain>
        <tissue evidence="1">Muscle</tissue>
    </source>
</reference>
<evidence type="ECO:0000313" key="2">
    <source>
        <dbReference type="Proteomes" id="UP000827986"/>
    </source>
</evidence>
<dbReference type="AlphaFoldDB" id="A0A9D3WQL8"/>
<name>A0A9D3WQL8_9SAUR</name>
<keyword evidence="2" id="KW-1185">Reference proteome</keyword>
<proteinExistence type="predicted"/>
<dbReference type="EMBL" id="JAHDVG010000488">
    <property type="protein sequence ID" value="KAH1165347.1"/>
    <property type="molecule type" value="Genomic_DNA"/>
</dbReference>
<evidence type="ECO:0000313" key="1">
    <source>
        <dbReference type="EMBL" id="KAH1165347.1"/>
    </source>
</evidence>